<name>A0A3B0WV57_9ZZZZ</name>
<feature type="non-terminal residue" evidence="1">
    <location>
        <position position="29"/>
    </location>
</feature>
<accession>A0A3B0WV57</accession>
<dbReference type="EMBL" id="UOFF01000219">
    <property type="protein sequence ID" value="VAW56370.1"/>
    <property type="molecule type" value="Genomic_DNA"/>
</dbReference>
<sequence length="29" mass="3277">MKAIAGKLVGSEKEKLLFFFFGFCFFISA</sequence>
<evidence type="ECO:0000313" key="1">
    <source>
        <dbReference type="EMBL" id="VAW56370.1"/>
    </source>
</evidence>
<reference evidence="1" key="1">
    <citation type="submission" date="2018-06" db="EMBL/GenBank/DDBJ databases">
        <authorList>
            <person name="Zhirakovskaya E."/>
        </authorList>
    </citation>
    <scope>NUCLEOTIDE SEQUENCE</scope>
</reference>
<proteinExistence type="predicted"/>
<dbReference type="AlphaFoldDB" id="A0A3B0WV57"/>
<gene>
    <name evidence="1" type="ORF">MNBD_GAMMA07-1000</name>
</gene>
<organism evidence="1">
    <name type="scientific">hydrothermal vent metagenome</name>
    <dbReference type="NCBI Taxonomy" id="652676"/>
    <lineage>
        <taxon>unclassified sequences</taxon>
        <taxon>metagenomes</taxon>
        <taxon>ecological metagenomes</taxon>
    </lineage>
</organism>
<protein>
    <submittedName>
        <fullName evidence="1">Uncharacterized protein</fullName>
    </submittedName>
</protein>